<proteinExistence type="predicted"/>
<keyword evidence="1" id="KW-0732">Signal</keyword>
<dbReference type="PRINTS" id="PR01279">
    <property type="entry name" value="CRFRECEPTOR"/>
</dbReference>
<dbReference type="InterPro" id="IPR003051">
    <property type="entry name" value="GPCR_2_CRF_rcpt"/>
</dbReference>
<protein>
    <recommendedName>
        <fullName evidence="2">G-protein coupled receptors family 2 profile 1 domain-containing protein</fullName>
    </recommendedName>
</protein>
<dbReference type="Gene3D" id="4.10.1240.10">
    <property type="entry name" value="GPCR, family 2, extracellular hormone receptor domain"/>
    <property type="match status" value="1"/>
</dbReference>
<dbReference type="SMART" id="SM00008">
    <property type="entry name" value="HormR"/>
    <property type="match status" value="1"/>
</dbReference>
<dbReference type="Proteomes" id="UP000261620">
    <property type="component" value="Unplaced"/>
</dbReference>
<dbReference type="InterPro" id="IPR001879">
    <property type="entry name" value="GPCR_2_extracellular_dom"/>
</dbReference>
<evidence type="ECO:0000259" key="2">
    <source>
        <dbReference type="PROSITE" id="PS50227"/>
    </source>
</evidence>
<evidence type="ECO:0000256" key="1">
    <source>
        <dbReference type="ARBA" id="ARBA00022729"/>
    </source>
</evidence>
<sequence length="103" mass="11174">ASCESPRSRLLMNLSLWIASRLTFLSPPPSLHAAGSGLYCDASIDGIGTCWPRSSAGHMVARPCPEMFYGVRYNTTSKCQIQISSHPPSGNILFISLFTKKLA</sequence>
<keyword evidence="4" id="KW-1185">Reference proteome</keyword>
<dbReference type="GO" id="GO:0016020">
    <property type="term" value="C:membrane"/>
    <property type="evidence" value="ECO:0007669"/>
    <property type="project" value="InterPro"/>
</dbReference>
<dbReference type="InterPro" id="IPR036445">
    <property type="entry name" value="GPCR_2_extracell_dom_sf"/>
</dbReference>
<dbReference type="AlphaFoldDB" id="A0A3Q3W4H2"/>
<dbReference type="SUPFAM" id="SSF111418">
    <property type="entry name" value="Hormone receptor domain"/>
    <property type="match status" value="1"/>
</dbReference>
<reference evidence="3" key="1">
    <citation type="submission" date="2025-08" db="UniProtKB">
        <authorList>
            <consortium name="Ensembl"/>
        </authorList>
    </citation>
    <scope>IDENTIFICATION</scope>
</reference>
<feature type="domain" description="G-protein coupled receptors family 2 profile 1" evidence="2">
    <location>
        <begin position="2"/>
        <end position="90"/>
    </location>
</feature>
<evidence type="ECO:0000313" key="3">
    <source>
        <dbReference type="Ensembl" id="ENSMMOP00000003359.1"/>
    </source>
</evidence>
<accession>A0A3Q3W4H2</accession>
<organism evidence="3 4">
    <name type="scientific">Mola mola</name>
    <name type="common">Ocean sunfish</name>
    <name type="synonym">Tetraodon mola</name>
    <dbReference type="NCBI Taxonomy" id="94237"/>
    <lineage>
        <taxon>Eukaryota</taxon>
        <taxon>Metazoa</taxon>
        <taxon>Chordata</taxon>
        <taxon>Craniata</taxon>
        <taxon>Vertebrata</taxon>
        <taxon>Euteleostomi</taxon>
        <taxon>Actinopterygii</taxon>
        <taxon>Neopterygii</taxon>
        <taxon>Teleostei</taxon>
        <taxon>Neoteleostei</taxon>
        <taxon>Acanthomorphata</taxon>
        <taxon>Eupercaria</taxon>
        <taxon>Tetraodontiformes</taxon>
        <taxon>Molidae</taxon>
        <taxon>Mola</taxon>
    </lineage>
</organism>
<dbReference type="InterPro" id="IPR017983">
    <property type="entry name" value="GPCR_2_secretin-like_CS"/>
</dbReference>
<evidence type="ECO:0000313" key="4">
    <source>
        <dbReference type="Proteomes" id="UP000261620"/>
    </source>
</evidence>
<dbReference type="Pfam" id="PF02793">
    <property type="entry name" value="HRM"/>
    <property type="match status" value="1"/>
</dbReference>
<dbReference type="Ensembl" id="ENSMMOT00000003411.1">
    <property type="protein sequence ID" value="ENSMMOP00000003359.1"/>
    <property type="gene ID" value="ENSMMOG00000002694.1"/>
</dbReference>
<dbReference type="STRING" id="94237.ENSMMOP00000003359"/>
<dbReference type="PROSITE" id="PS00649">
    <property type="entry name" value="G_PROTEIN_RECEP_F2_1"/>
    <property type="match status" value="1"/>
</dbReference>
<dbReference type="PROSITE" id="PS50227">
    <property type="entry name" value="G_PROTEIN_RECEP_F2_3"/>
    <property type="match status" value="1"/>
</dbReference>
<reference evidence="3" key="2">
    <citation type="submission" date="2025-09" db="UniProtKB">
        <authorList>
            <consortium name="Ensembl"/>
        </authorList>
    </citation>
    <scope>IDENTIFICATION</scope>
</reference>
<name>A0A3Q3W4H2_MOLML</name>
<dbReference type="GO" id="GO:0004930">
    <property type="term" value="F:G protein-coupled receptor activity"/>
    <property type="evidence" value="ECO:0007669"/>
    <property type="project" value="InterPro"/>
</dbReference>